<name>A0A2T2WMP5_9FIRM</name>
<dbReference type="SUPFAM" id="SSF51905">
    <property type="entry name" value="FAD/NAD(P)-binding domain"/>
    <property type="match status" value="1"/>
</dbReference>
<dbReference type="AlphaFoldDB" id="A0A2T2WMP5"/>
<organism evidence="6 7">
    <name type="scientific">Sulfobacillus acidophilus</name>
    <dbReference type="NCBI Taxonomy" id="53633"/>
    <lineage>
        <taxon>Bacteria</taxon>
        <taxon>Bacillati</taxon>
        <taxon>Bacillota</taxon>
        <taxon>Clostridia</taxon>
        <taxon>Eubacteriales</taxon>
        <taxon>Clostridiales Family XVII. Incertae Sedis</taxon>
        <taxon>Sulfobacillus</taxon>
    </lineage>
</organism>
<evidence type="ECO:0000259" key="5">
    <source>
        <dbReference type="Pfam" id="PF01494"/>
    </source>
</evidence>
<evidence type="ECO:0000256" key="1">
    <source>
        <dbReference type="ARBA" id="ARBA00001974"/>
    </source>
</evidence>
<protein>
    <recommendedName>
        <fullName evidence="5">FAD-binding domain-containing protein</fullName>
    </recommendedName>
</protein>
<evidence type="ECO:0000256" key="3">
    <source>
        <dbReference type="ARBA" id="ARBA00022827"/>
    </source>
</evidence>
<dbReference type="PRINTS" id="PR00420">
    <property type="entry name" value="RNGMNOXGNASE"/>
</dbReference>
<reference evidence="6 7" key="1">
    <citation type="journal article" date="2014" name="BMC Genomics">
        <title>Comparison of environmental and isolate Sulfobacillus genomes reveals diverse carbon, sulfur, nitrogen, and hydrogen metabolisms.</title>
        <authorList>
            <person name="Justice N.B."/>
            <person name="Norman A."/>
            <person name="Brown C.T."/>
            <person name="Singh A."/>
            <person name="Thomas B.C."/>
            <person name="Banfield J.F."/>
        </authorList>
    </citation>
    <scope>NUCLEOTIDE SEQUENCE [LARGE SCALE GENOMIC DNA]</scope>
    <source>
        <strain evidence="6">AMDSBA3</strain>
    </source>
</reference>
<accession>A0A2T2WMP5</accession>
<evidence type="ECO:0000313" key="7">
    <source>
        <dbReference type="Proteomes" id="UP000241848"/>
    </source>
</evidence>
<dbReference type="InterPro" id="IPR036188">
    <property type="entry name" value="FAD/NAD-bd_sf"/>
</dbReference>
<keyword evidence="3" id="KW-0274">FAD</keyword>
<comment type="caution">
    <text evidence="6">The sequence shown here is derived from an EMBL/GenBank/DDBJ whole genome shotgun (WGS) entry which is preliminary data.</text>
</comment>
<evidence type="ECO:0000313" key="6">
    <source>
        <dbReference type="EMBL" id="PSR23511.1"/>
    </source>
</evidence>
<dbReference type="Gene3D" id="3.50.50.60">
    <property type="entry name" value="FAD/NAD(P)-binding domain"/>
    <property type="match status" value="1"/>
</dbReference>
<proteinExistence type="predicted"/>
<evidence type="ECO:0000256" key="4">
    <source>
        <dbReference type="ARBA" id="ARBA00023002"/>
    </source>
</evidence>
<dbReference type="EMBL" id="PXYV01000005">
    <property type="protein sequence ID" value="PSR23511.1"/>
    <property type="molecule type" value="Genomic_DNA"/>
</dbReference>
<sequence length="384" mass="42547">MVPRVAIIGGGIAGLTLAKALDAHNLSAVVLEARRRHDLQGGAALAMAPNAMWVFRRLGLADRIVAAGSRIDRYLFIRADGRPLKTVDLSRISGKWKESSWAVPRSHILQTVAEAVPKDWIRWNHSINALHRTASGYTLYQESGPAISARVVVGADGAHSTVRQALWDLPDAQYQGFIALRGLVVFCLPKTHQHTVVQVWGGAGEFGYSPVGEELVYWYATMRWPRPPADPPAMDDIIRHFQRWTPPISNLIEATDPSELLIHPIFDRLQPFGVRPAVTLIGDAAHLMTPNTGQGACQAIVDAYVLARELYEHPEDAERALQIYRRIRLGSALAVGWRSRRLGQLIHWQRRGVGTLQTLVLRAVPTSLVTQAMRQVVGQPERLS</sequence>
<dbReference type="Pfam" id="PF01494">
    <property type="entry name" value="FAD_binding_3"/>
    <property type="match status" value="1"/>
</dbReference>
<dbReference type="Proteomes" id="UP000241848">
    <property type="component" value="Unassembled WGS sequence"/>
</dbReference>
<feature type="domain" description="FAD-binding" evidence="5">
    <location>
        <begin position="5"/>
        <end position="328"/>
    </location>
</feature>
<dbReference type="GO" id="GO:0016491">
    <property type="term" value="F:oxidoreductase activity"/>
    <property type="evidence" value="ECO:0007669"/>
    <property type="project" value="UniProtKB-KW"/>
</dbReference>
<dbReference type="InterPro" id="IPR002938">
    <property type="entry name" value="FAD-bd"/>
</dbReference>
<evidence type="ECO:0000256" key="2">
    <source>
        <dbReference type="ARBA" id="ARBA00022630"/>
    </source>
</evidence>
<keyword evidence="4" id="KW-0560">Oxidoreductase</keyword>
<keyword evidence="2" id="KW-0285">Flavoprotein</keyword>
<dbReference type="PANTHER" id="PTHR46496:SF1">
    <property type="entry name" value="ZEAXANTHIN EPOXIDASE, CHLOROPLASTIC"/>
    <property type="match status" value="1"/>
</dbReference>
<gene>
    <name evidence="6" type="ORF">C7B45_02945</name>
</gene>
<dbReference type="PANTHER" id="PTHR46496">
    <property type="match status" value="1"/>
</dbReference>
<dbReference type="GO" id="GO:0071949">
    <property type="term" value="F:FAD binding"/>
    <property type="evidence" value="ECO:0007669"/>
    <property type="project" value="InterPro"/>
</dbReference>
<comment type="cofactor">
    <cofactor evidence="1">
        <name>FAD</name>
        <dbReference type="ChEBI" id="CHEBI:57692"/>
    </cofactor>
</comment>